<dbReference type="GO" id="GO:0043531">
    <property type="term" value="F:ADP binding"/>
    <property type="evidence" value="ECO:0007669"/>
    <property type="project" value="InterPro"/>
</dbReference>
<dbReference type="FunFam" id="1.10.10.10:FF:000322">
    <property type="entry name" value="Probable disease resistance protein At1g63360"/>
    <property type="match status" value="1"/>
</dbReference>
<dbReference type="GeneID" id="107804150"/>
<dbReference type="Pfam" id="PF23598">
    <property type="entry name" value="LRR_14"/>
    <property type="match status" value="1"/>
</dbReference>
<dbReference type="Proteomes" id="UP000790787">
    <property type="component" value="Chromosome 23"/>
</dbReference>
<dbReference type="Pfam" id="PF18052">
    <property type="entry name" value="Rx_N"/>
    <property type="match status" value="1"/>
</dbReference>
<evidence type="ECO:0000259" key="10">
    <source>
        <dbReference type="Pfam" id="PF23598"/>
    </source>
</evidence>
<evidence type="ECO:0000313" key="11">
    <source>
        <dbReference type="Proteomes" id="UP000790787"/>
    </source>
</evidence>
<dbReference type="GO" id="GO:0005524">
    <property type="term" value="F:ATP binding"/>
    <property type="evidence" value="ECO:0007669"/>
    <property type="project" value="UniProtKB-KW"/>
</dbReference>
<dbReference type="Gene3D" id="1.10.10.10">
    <property type="entry name" value="Winged helix-like DNA-binding domain superfamily/Winged helix DNA-binding domain"/>
    <property type="match status" value="1"/>
</dbReference>
<dbReference type="OrthoDB" id="2018467at2759"/>
<dbReference type="RefSeq" id="XP_016483503.1">
    <property type="nucleotide sequence ID" value="XM_016628017.2"/>
</dbReference>
<evidence type="ECO:0000259" key="9">
    <source>
        <dbReference type="Pfam" id="PF23559"/>
    </source>
</evidence>
<dbReference type="PaxDb" id="4097-A0A1S4B3Z2"/>
<reference evidence="12" key="2">
    <citation type="submission" date="2025-08" db="UniProtKB">
        <authorList>
            <consortium name="RefSeq"/>
        </authorList>
    </citation>
    <scope>IDENTIFICATION</scope>
    <source>
        <tissue evidence="12">Leaf</tissue>
    </source>
</reference>
<dbReference type="InterPro" id="IPR027417">
    <property type="entry name" value="P-loop_NTPase"/>
</dbReference>
<dbReference type="InterPro" id="IPR041118">
    <property type="entry name" value="Rx_N"/>
</dbReference>
<dbReference type="InterPro" id="IPR058922">
    <property type="entry name" value="WHD_DRP"/>
</dbReference>
<dbReference type="KEGG" id="nta:107804150"/>
<comment type="similarity">
    <text evidence="1">Belongs to the disease resistance NB-LRR family.</text>
</comment>
<keyword evidence="6" id="KW-0067">ATP-binding</keyword>
<sequence length="850" mass="97052">MAAESFLFNIANSILGKLGSHALQEFYLIWGVKNELNKLKKTLLTIRDVLLDAEEQQIKNHELTNWLEELKDVLYDADDFLDEIQTYGQQRQRLKSKVGFLLSPFKLLLFRYKMSHKIKELRGRLDSIGADKAKFHLSEKTIALEMKRDLTYSFILPSDVVGRRNEIEEIVEVLMQENGFDECLSVVSIVGIGGVGKTTLAKLVYRDERVVKHFPLRIWLCASQDIDVIKLARNIVNLASGVSCDNFNVEQVHSSLQDALCAKRFLLIIDDVWSRDRSKWLELRSLLMIGARGSKVVVTTRSDYIASMMESVVTYSLKELPHEDCFSLFLKWAFRNGQERHFPNLTKIGEDIVKKCKGVPLAVKTLGSMLYAITDEREWLKVRDDEIWQLKQANDDILPALRLSYNQLPYYLKQCFAYCSIFPKGQEIASIMLIQLWLAQGLIHSSNESQELEDVGVRYVKELCSRSLFEEVEAYDSFITFKMHDLVHDLAVLVAQTDCCVIKNNTDSITEKVRHVTLFSYSPAEKSVPEILCKQNRIRTVFAPSEGFERYAALLVGKCISRFKYLRVLDLRHSRLETLPDSIGNMKHLRYIDFSGNNNIQILPTNICKLPNLQTLRLVLCTKLQKLPRELGNLVSLRHLYLTTKEQNLPEKALGSLALLQSLSIFGCENLVSLFEGIQKLTKLRTLVIGDCPRLTSLPRGIVLLSALESFMIVNCEALMLSDWQDIQGLKRMRSLVIGGLPHLVDLPEWLKGDSNSLKFIRISTCPSFVALPAWLENVTALEKLEITGCPKLSSLPDCMSSLTTLRLLKIQKCPGLTRRCEKDTGEDWSKIAHIQEIHLNDIRIYSEVR</sequence>
<dbReference type="AlphaFoldDB" id="A0A1S4B3Z2"/>
<dbReference type="OMA" id="IASEQIC"/>
<dbReference type="PANTHER" id="PTHR36766">
    <property type="entry name" value="PLANT BROAD-SPECTRUM MILDEW RESISTANCE PROTEIN RPW8"/>
    <property type="match status" value="1"/>
</dbReference>
<dbReference type="PRINTS" id="PR00364">
    <property type="entry name" value="DISEASERSIST"/>
</dbReference>
<evidence type="ECO:0000256" key="5">
    <source>
        <dbReference type="ARBA" id="ARBA00022821"/>
    </source>
</evidence>
<dbReference type="InterPro" id="IPR002182">
    <property type="entry name" value="NB-ARC"/>
</dbReference>
<dbReference type="Gene3D" id="3.40.50.300">
    <property type="entry name" value="P-loop containing nucleotide triphosphate hydrolases"/>
    <property type="match status" value="1"/>
</dbReference>
<dbReference type="Pfam" id="PF23559">
    <property type="entry name" value="WHD_DRP"/>
    <property type="match status" value="1"/>
</dbReference>
<dbReference type="SUPFAM" id="SSF52540">
    <property type="entry name" value="P-loop containing nucleoside triphosphate hydrolases"/>
    <property type="match status" value="1"/>
</dbReference>
<evidence type="ECO:0000256" key="2">
    <source>
        <dbReference type="ARBA" id="ARBA00022614"/>
    </source>
</evidence>
<keyword evidence="3" id="KW-0677">Repeat</keyword>
<feature type="domain" description="Disease resistance N-terminal" evidence="8">
    <location>
        <begin position="12"/>
        <end position="97"/>
    </location>
</feature>
<dbReference type="InterPro" id="IPR036388">
    <property type="entry name" value="WH-like_DNA-bd_sf"/>
</dbReference>
<evidence type="ECO:0000259" key="8">
    <source>
        <dbReference type="Pfam" id="PF18052"/>
    </source>
</evidence>
<dbReference type="InterPro" id="IPR038005">
    <property type="entry name" value="RX-like_CC"/>
</dbReference>
<evidence type="ECO:0000256" key="3">
    <source>
        <dbReference type="ARBA" id="ARBA00022737"/>
    </source>
</evidence>
<dbReference type="Gene3D" id="3.80.10.10">
    <property type="entry name" value="Ribonuclease Inhibitor"/>
    <property type="match status" value="2"/>
</dbReference>
<dbReference type="Gene3D" id="1.20.5.4130">
    <property type="match status" value="1"/>
</dbReference>
<evidence type="ECO:0000256" key="6">
    <source>
        <dbReference type="ARBA" id="ARBA00022840"/>
    </source>
</evidence>
<evidence type="ECO:0000313" key="12">
    <source>
        <dbReference type="RefSeq" id="XP_016483503.1"/>
    </source>
</evidence>
<dbReference type="Gene3D" id="1.10.8.430">
    <property type="entry name" value="Helical domain of apoptotic protease-activating factors"/>
    <property type="match status" value="1"/>
</dbReference>
<feature type="domain" description="Disease resistance R13L4/SHOC-2-like LRR" evidence="10">
    <location>
        <begin position="560"/>
        <end position="758"/>
    </location>
</feature>
<keyword evidence="5" id="KW-0611">Plant defense</keyword>
<proteinExistence type="inferred from homology"/>
<dbReference type="InterPro" id="IPR032675">
    <property type="entry name" value="LRR_dom_sf"/>
</dbReference>
<gene>
    <name evidence="12" type="primary">LOC107804150</name>
</gene>
<evidence type="ECO:0000256" key="4">
    <source>
        <dbReference type="ARBA" id="ARBA00022741"/>
    </source>
</evidence>
<dbReference type="CDD" id="cd14798">
    <property type="entry name" value="RX-CC_like"/>
    <property type="match status" value="1"/>
</dbReference>
<dbReference type="SUPFAM" id="SSF52058">
    <property type="entry name" value="L domain-like"/>
    <property type="match status" value="1"/>
</dbReference>
<dbReference type="PANTHER" id="PTHR36766:SF37">
    <property type="entry name" value="DISEASE RESISTANCE PROTEIN RGA1"/>
    <property type="match status" value="1"/>
</dbReference>
<feature type="domain" description="NB-ARC" evidence="7">
    <location>
        <begin position="165"/>
        <end position="336"/>
    </location>
</feature>
<keyword evidence="11" id="KW-1185">Reference proteome</keyword>
<dbReference type="InterPro" id="IPR055414">
    <property type="entry name" value="LRR_R13L4/SHOC2-like"/>
</dbReference>
<feature type="domain" description="Disease resistance protein winged helix" evidence="9">
    <location>
        <begin position="421"/>
        <end position="491"/>
    </location>
</feature>
<dbReference type="RefSeq" id="XP_016483503.1">
    <property type="nucleotide sequence ID" value="XM_016628017.1"/>
</dbReference>
<keyword evidence="4" id="KW-0547">Nucleotide-binding</keyword>
<evidence type="ECO:0000259" key="7">
    <source>
        <dbReference type="Pfam" id="PF00931"/>
    </source>
</evidence>
<evidence type="ECO:0000256" key="1">
    <source>
        <dbReference type="ARBA" id="ARBA00008894"/>
    </source>
</evidence>
<organism evidence="11 12">
    <name type="scientific">Nicotiana tabacum</name>
    <name type="common">Common tobacco</name>
    <dbReference type="NCBI Taxonomy" id="4097"/>
    <lineage>
        <taxon>Eukaryota</taxon>
        <taxon>Viridiplantae</taxon>
        <taxon>Streptophyta</taxon>
        <taxon>Embryophyta</taxon>
        <taxon>Tracheophyta</taxon>
        <taxon>Spermatophyta</taxon>
        <taxon>Magnoliopsida</taxon>
        <taxon>eudicotyledons</taxon>
        <taxon>Gunneridae</taxon>
        <taxon>Pentapetalae</taxon>
        <taxon>asterids</taxon>
        <taxon>lamiids</taxon>
        <taxon>Solanales</taxon>
        <taxon>Solanaceae</taxon>
        <taxon>Nicotianoideae</taxon>
        <taxon>Nicotianeae</taxon>
        <taxon>Nicotiana</taxon>
    </lineage>
</organism>
<keyword evidence="2" id="KW-0433">Leucine-rich repeat</keyword>
<accession>A0A1S4B3Z2</accession>
<name>A0A1S4B3Z2_TOBAC</name>
<dbReference type="GO" id="GO:0006952">
    <property type="term" value="P:defense response"/>
    <property type="evidence" value="ECO:0007669"/>
    <property type="project" value="UniProtKB-KW"/>
</dbReference>
<dbReference type="InterPro" id="IPR042197">
    <property type="entry name" value="Apaf_helical"/>
</dbReference>
<reference evidence="11" key="1">
    <citation type="journal article" date="2014" name="Nat. Commun.">
        <title>The tobacco genome sequence and its comparison with those of tomato and potato.</title>
        <authorList>
            <person name="Sierro N."/>
            <person name="Battey J.N."/>
            <person name="Ouadi S."/>
            <person name="Bakaher N."/>
            <person name="Bovet L."/>
            <person name="Willig A."/>
            <person name="Goepfert S."/>
            <person name="Peitsch M.C."/>
            <person name="Ivanov N.V."/>
        </authorList>
    </citation>
    <scope>NUCLEOTIDE SEQUENCE [LARGE SCALE GENOMIC DNA]</scope>
</reference>
<dbReference type="Pfam" id="PF00931">
    <property type="entry name" value="NB-ARC"/>
    <property type="match status" value="1"/>
</dbReference>
<dbReference type="GO" id="GO:0051707">
    <property type="term" value="P:response to other organism"/>
    <property type="evidence" value="ECO:0007669"/>
    <property type="project" value="UniProtKB-ARBA"/>
</dbReference>
<protein>
    <submittedName>
        <fullName evidence="12">Disease resistance protein RGA1</fullName>
    </submittedName>
    <submittedName>
        <fullName evidence="12">Disease resistance protein RGA2-like</fullName>
    </submittedName>
</protein>